<dbReference type="PIRSF" id="PIRSF000350">
    <property type="entry name" value="Mercury_reductase_MerA"/>
    <property type="match status" value="1"/>
</dbReference>
<evidence type="ECO:0000256" key="3">
    <source>
        <dbReference type="ARBA" id="ARBA00012608"/>
    </source>
</evidence>
<dbReference type="Gene3D" id="3.50.50.60">
    <property type="entry name" value="FAD/NAD(P)-binding domain"/>
    <property type="match status" value="2"/>
</dbReference>
<dbReference type="InterPro" id="IPR001100">
    <property type="entry name" value="Pyr_nuc-diS_OxRdtase"/>
</dbReference>
<keyword evidence="10" id="KW-1015">Disulfide bond</keyword>
<evidence type="ECO:0000259" key="18">
    <source>
        <dbReference type="Pfam" id="PF07992"/>
    </source>
</evidence>
<evidence type="ECO:0000313" key="20">
    <source>
        <dbReference type="Proteomes" id="UP000182945"/>
    </source>
</evidence>
<feature type="binding site" evidence="14">
    <location>
        <position position="51"/>
    </location>
    <ligand>
        <name>FAD</name>
        <dbReference type="ChEBI" id="CHEBI:57692"/>
    </ligand>
</feature>
<gene>
    <name evidence="19" type="ORF">BME96_09305</name>
</gene>
<evidence type="ECO:0000256" key="9">
    <source>
        <dbReference type="ARBA" id="ARBA00023027"/>
    </source>
</evidence>
<evidence type="ECO:0000256" key="15">
    <source>
        <dbReference type="PIRSR" id="PIRSR000350-4"/>
    </source>
</evidence>
<feature type="binding site" evidence="14">
    <location>
        <position position="114"/>
    </location>
    <ligand>
        <name>FAD</name>
        <dbReference type="ChEBI" id="CHEBI:57692"/>
    </ligand>
</feature>
<evidence type="ECO:0000256" key="11">
    <source>
        <dbReference type="ARBA" id="ARBA00023284"/>
    </source>
</evidence>
<keyword evidence="14" id="KW-0547">Nucleotide-binding</keyword>
<dbReference type="GeneID" id="71514587"/>
<evidence type="ECO:0000256" key="7">
    <source>
        <dbReference type="ARBA" id="ARBA00022827"/>
    </source>
</evidence>
<dbReference type="RefSeq" id="WP_071648952.1">
    <property type="nucleotide sequence ID" value="NZ_CP017962.1"/>
</dbReference>
<comment type="similarity">
    <text evidence="2 16">Belongs to the class-I pyridine nucleotide-disulfide oxidoreductase family.</text>
</comment>
<comment type="catalytic activity">
    <reaction evidence="12 16">
        <text>N(6)-[(R)-dihydrolipoyl]-L-lysyl-[protein] + NAD(+) = N(6)-[(R)-lipoyl]-L-lysyl-[protein] + NADH + H(+)</text>
        <dbReference type="Rhea" id="RHEA:15045"/>
        <dbReference type="Rhea" id="RHEA-COMP:10474"/>
        <dbReference type="Rhea" id="RHEA-COMP:10475"/>
        <dbReference type="ChEBI" id="CHEBI:15378"/>
        <dbReference type="ChEBI" id="CHEBI:57540"/>
        <dbReference type="ChEBI" id="CHEBI:57945"/>
        <dbReference type="ChEBI" id="CHEBI:83099"/>
        <dbReference type="ChEBI" id="CHEBI:83100"/>
        <dbReference type="EC" id="1.8.1.4"/>
    </reaction>
</comment>
<keyword evidence="9 14" id="KW-0520">NAD</keyword>
<dbReference type="FunFam" id="3.30.390.30:FF:000001">
    <property type="entry name" value="Dihydrolipoyl dehydrogenase"/>
    <property type="match status" value="1"/>
</dbReference>
<dbReference type="KEGG" id="vhl:BME96_09305"/>
<dbReference type="InterPro" id="IPR004099">
    <property type="entry name" value="Pyr_nucl-diS_OxRdtase_dimer"/>
</dbReference>
<name>A0AAC9NKT3_VIRHA</name>
<evidence type="ECO:0000256" key="5">
    <source>
        <dbReference type="ARBA" id="ARBA00022490"/>
    </source>
</evidence>
<protein>
    <recommendedName>
        <fullName evidence="4 16">Dihydrolipoyl dehydrogenase</fullName>
        <ecNumber evidence="3 16">1.8.1.4</ecNumber>
    </recommendedName>
</protein>
<dbReference type="PROSITE" id="PS00076">
    <property type="entry name" value="PYRIDINE_REDOX_1"/>
    <property type="match status" value="1"/>
</dbReference>
<evidence type="ECO:0000256" key="12">
    <source>
        <dbReference type="ARBA" id="ARBA00049187"/>
    </source>
</evidence>
<evidence type="ECO:0000256" key="10">
    <source>
        <dbReference type="ARBA" id="ARBA00023157"/>
    </source>
</evidence>
<evidence type="ECO:0000256" key="13">
    <source>
        <dbReference type="PIRSR" id="PIRSR000350-2"/>
    </source>
</evidence>
<feature type="binding site" evidence="14">
    <location>
        <position position="279"/>
    </location>
    <ligand>
        <name>NAD(+)</name>
        <dbReference type="ChEBI" id="CHEBI:57540"/>
    </ligand>
</feature>
<dbReference type="InterPro" id="IPR036188">
    <property type="entry name" value="FAD/NAD-bd_sf"/>
</dbReference>
<keyword evidence="5" id="KW-0963">Cytoplasm</keyword>
<feature type="active site" description="Proton acceptor" evidence="13">
    <location>
        <position position="452"/>
    </location>
</feature>
<comment type="cofactor">
    <cofactor evidence="14 16">
        <name>FAD</name>
        <dbReference type="ChEBI" id="CHEBI:57692"/>
    </cofactor>
    <text evidence="14 16">Binds 1 FAD per subunit.</text>
</comment>
<feature type="binding site" evidence="14">
    <location>
        <begin position="188"/>
        <end position="195"/>
    </location>
    <ligand>
        <name>NAD(+)</name>
        <dbReference type="ChEBI" id="CHEBI:57540"/>
    </ligand>
</feature>
<dbReference type="InterPro" id="IPR012999">
    <property type="entry name" value="Pyr_OxRdtase_I_AS"/>
</dbReference>
<dbReference type="InterPro" id="IPR006258">
    <property type="entry name" value="Lipoamide_DH"/>
</dbReference>
<dbReference type="Pfam" id="PF02852">
    <property type="entry name" value="Pyr_redox_dim"/>
    <property type="match status" value="1"/>
</dbReference>
<keyword evidence="8 16" id="KW-0560">Oxidoreductase</keyword>
<dbReference type="Pfam" id="PF07992">
    <property type="entry name" value="Pyr_redox_2"/>
    <property type="match status" value="1"/>
</dbReference>
<evidence type="ECO:0000256" key="16">
    <source>
        <dbReference type="RuleBase" id="RU003692"/>
    </source>
</evidence>
<dbReference type="AlphaFoldDB" id="A0AAC9NKT3"/>
<dbReference type="GO" id="GO:0004148">
    <property type="term" value="F:dihydrolipoyl dehydrogenase (NADH) activity"/>
    <property type="evidence" value="ECO:0007669"/>
    <property type="project" value="UniProtKB-EC"/>
</dbReference>
<feature type="domain" description="Pyridine nucleotide-disulphide oxidoreductase dimerisation" evidence="17">
    <location>
        <begin position="354"/>
        <end position="463"/>
    </location>
</feature>
<evidence type="ECO:0000256" key="14">
    <source>
        <dbReference type="PIRSR" id="PIRSR000350-3"/>
    </source>
</evidence>
<feature type="binding site" evidence="14">
    <location>
        <begin position="151"/>
        <end position="153"/>
    </location>
    <ligand>
        <name>FAD</name>
        <dbReference type="ChEBI" id="CHEBI:57692"/>
    </ligand>
</feature>
<feature type="binding site" evidence="14">
    <location>
        <position position="319"/>
    </location>
    <ligand>
        <name>FAD</name>
        <dbReference type="ChEBI" id="CHEBI:57692"/>
    </ligand>
</feature>
<keyword evidence="7 14" id="KW-0274">FAD</keyword>
<dbReference type="SUPFAM" id="SSF55424">
    <property type="entry name" value="FAD/NAD-linked reductases, dimerisation (C-terminal) domain"/>
    <property type="match status" value="1"/>
</dbReference>
<dbReference type="InterPro" id="IPR023753">
    <property type="entry name" value="FAD/NAD-binding_dom"/>
</dbReference>
<proteinExistence type="inferred from homology"/>
<comment type="subcellular location">
    <subcellularLocation>
        <location evidence="1">Cytoplasm</location>
    </subcellularLocation>
</comment>
<dbReference type="Gene3D" id="3.30.390.30">
    <property type="match status" value="1"/>
</dbReference>
<feature type="domain" description="FAD/NAD(P)-binding" evidence="18">
    <location>
        <begin position="5"/>
        <end position="334"/>
    </location>
</feature>
<dbReference type="EMBL" id="CP017962">
    <property type="protein sequence ID" value="APC48353.1"/>
    <property type="molecule type" value="Genomic_DNA"/>
</dbReference>
<comment type="miscellaneous">
    <text evidence="16">The active site is a redox-active disulfide bond.</text>
</comment>
<accession>A0AAC9NKT3</accession>
<dbReference type="PRINTS" id="PR00411">
    <property type="entry name" value="PNDRDTASEI"/>
</dbReference>
<dbReference type="SUPFAM" id="SSF51905">
    <property type="entry name" value="FAD/NAD(P)-binding domain"/>
    <property type="match status" value="1"/>
</dbReference>
<dbReference type="GO" id="GO:0005737">
    <property type="term" value="C:cytoplasm"/>
    <property type="evidence" value="ECO:0007669"/>
    <property type="project" value="UniProtKB-SubCell"/>
</dbReference>
<sequence>MAKEYDLVILGGGTGGYVAAIRAAQIGMQVAVVEKEKLGGTCLHRGCIPSKALLRSAEVYRQTKQADEFGIDTENTTLNFSKVQERKESIVSNLHQGVQGLMKKGKIDVFEGYGRILGPSIFSPMPGTISIEYANGDENTMIVPKNVLIATGSKPKSLPGLTLDGTYVMSSDEALQMEELPNSIIIVGGGVIGIEWASMLADFGVKVTVIEYLPHILSTEDEAIAKEVEKQLKNKGITFVKSAKVLPETLEINNMVSIEAEIDGEKKDFNADKMLVSVGREANTTNIGLENTDIVVDKGFIQTNDYYQTKETHIYAIGDVIGGMQLAHVASHEGIVAVEHMADQKPQPLNYNNIPSCIYSNPEAASVGLTEKQAKEAGFQINVGKFPFKAIGKALVHGESEGFVKVIADKKTEDLLGVHMVGPHVTDMISEAGLAKVLDATPWEIANTVHPHPTLSEIMGEAALAVEGKQIHG</sequence>
<reference evidence="19 20" key="1">
    <citation type="submission" date="2016-11" db="EMBL/GenBank/DDBJ databases">
        <title>Complete genome sequencing of Virgibacillus halodenitrificans PDB-F2.</title>
        <authorList>
            <person name="Sun Z."/>
            <person name="Zhou Y."/>
            <person name="Li H."/>
        </authorList>
    </citation>
    <scope>NUCLEOTIDE SEQUENCE [LARGE SCALE GENOMIC DNA]</scope>
    <source>
        <strain evidence="19 20">PDB-F2</strain>
    </source>
</reference>
<dbReference type="Proteomes" id="UP000182945">
    <property type="component" value="Chromosome"/>
</dbReference>
<evidence type="ECO:0000256" key="1">
    <source>
        <dbReference type="ARBA" id="ARBA00004496"/>
    </source>
</evidence>
<evidence type="ECO:0000313" key="19">
    <source>
        <dbReference type="EMBL" id="APC48353.1"/>
    </source>
</evidence>
<feature type="binding site" evidence="14">
    <location>
        <position position="211"/>
    </location>
    <ligand>
        <name>NAD(+)</name>
        <dbReference type="ChEBI" id="CHEBI:57540"/>
    </ligand>
</feature>
<dbReference type="InterPro" id="IPR016156">
    <property type="entry name" value="FAD/NAD-linked_Rdtase_dimer_sf"/>
</dbReference>
<feature type="disulfide bond" description="Redox-active" evidence="15">
    <location>
        <begin position="42"/>
        <end position="47"/>
    </location>
</feature>
<dbReference type="GO" id="GO:0006103">
    <property type="term" value="P:2-oxoglutarate metabolic process"/>
    <property type="evidence" value="ECO:0007669"/>
    <property type="project" value="TreeGrafter"/>
</dbReference>
<dbReference type="EC" id="1.8.1.4" evidence="3 16"/>
<evidence type="ECO:0000259" key="17">
    <source>
        <dbReference type="Pfam" id="PF02852"/>
    </source>
</evidence>
<keyword evidence="6 16" id="KW-0285">Flavoprotein</keyword>
<dbReference type="PANTHER" id="PTHR22912">
    <property type="entry name" value="DISULFIDE OXIDOREDUCTASE"/>
    <property type="match status" value="1"/>
</dbReference>
<evidence type="ECO:0000256" key="8">
    <source>
        <dbReference type="ARBA" id="ARBA00023002"/>
    </source>
</evidence>
<dbReference type="NCBIfam" id="TIGR01350">
    <property type="entry name" value="lipoamide_DH"/>
    <property type="match status" value="1"/>
</dbReference>
<evidence type="ECO:0000256" key="2">
    <source>
        <dbReference type="ARBA" id="ARBA00007532"/>
    </source>
</evidence>
<dbReference type="GO" id="GO:0050660">
    <property type="term" value="F:flavin adenine dinucleotide binding"/>
    <property type="evidence" value="ECO:0007669"/>
    <property type="project" value="InterPro"/>
</dbReference>
<dbReference type="InterPro" id="IPR050151">
    <property type="entry name" value="Class-I_Pyr_Nuc-Dis_Oxidored"/>
</dbReference>
<keyword evidence="11 16" id="KW-0676">Redox-active center</keyword>
<evidence type="ECO:0000256" key="4">
    <source>
        <dbReference type="ARBA" id="ARBA00016961"/>
    </source>
</evidence>
<dbReference type="PANTHER" id="PTHR22912:SF217">
    <property type="entry name" value="DIHYDROLIPOYL DEHYDROGENASE"/>
    <property type="match status" value="1"/>
</dbReference>
<organism evidence="19 20">
    <name type="scientific">Virgibacillus halodenitrificans</name>
    <name type="common">Bacillus halodenitrificans</name>
    <dbReference type="NCBI Taxonomy" id="1482"/>
    <lineage>
        <taxon>Bacteria</taxon>
        <taxon>Bacillati</taxon>
        <taxon>Bacillota</taxon>
        <taxon>Bacilli</taxon>
        <taxon>Bacillales</taxon>
        <taxon>Bacillaceae</taxon>
        <taxon>Virgibacillus</taxon>
    </lineage>
</organism>
<evidence type="ECO:0000256" key="6">
    <source>
        <dbReference type="ARBA" id="ARBA00022630"/>
    </source>
</evidence>
<dbReference type="PRINTS" id="PR00368">
    <property type="entry name" value="FADPNR"/>
</dbReference>